<proteinExistence type="predicted"/>
<dbReference type="InterPro" id="IPR032287">
    <property type="entry name" value="DUF4838"/>
</dbReference>
<sequence>YYQDHPEYFALVNGERKVTDSKSHGNQLCTSNPDVIQEVAKNMIAVLDAEPE</sequence>
<name>X1J9M8_9ZZZZ</name>
<comment type="caution">
    <text evidence="1">The sequence shown here is derived from an EMBL/GenBank/DDBJ whole genome shotgun (WGS) entry which is preliminary data.</text>
</comment>
<feature type="non-terminal residue" evidence="1">
    <location>
        <position position="1"/>
    </location>
</feature>
<feature type="non-terminal residue" evidence="1">
    <location>
        <position position="52"/>
    </location>
</feature>
<accession>X1J9M8</accession>
<protein>
    <submittedName>
        <fullName evidence="1">Uncharacterized protein</fullName>
    </submittedName>
</protein>
<dbReference type="EMBL" id="BARU01049215">
    <property type="protein sequence ID" value="GAH91421.1"/>
    <property type="molecule type" value="Genomic_DNA"/>
</dbReference>
<dbReference type="Pfam" id="PF16126">
    <property type="entry name" value="DUF4838"/>
    <property type="match status" value="1"/>
</dbReference>
<reference evidence="1" key="1">
    <citation type="journal article" date="2014" name="Front. Microbiol.">
        <title>High frequency of phylogenetically diverse reductive dehalogenase-homologous genes in deep subseafloor sedimentary metagenomes.</title>
        <authorList>
            <person name="Kawai M."/>
            <person name="Futagami T."/>
            <person name="Toyoda A."/>
            <person name="Takaki Y."/>
            <person name="Nishi S."/>
            <person name="Hori S."/>
            <person name="Arai W."/>
            <person name="Tsubouchi T."/>
            <person name="Morono Y."/>
            <person name="Uchiyama I."/>
            <person name="Ito T."/>
            <person name="Fujiyama A."/>
            <person name="Inagaki F."/>
            <person name="Takami H."/>
        </authorList>
    </citation>
    <scope>NUCLEOTIDE SEQUENCE</scope>
    <source>
        <strain evidence="1">Expedition CK06-06</strain>
    </source>
</reference>
<gene>
    <name evidence="1" type="ORF">S03H2_72615</name>
</gene>
<dbReference type="AlphaFoldDB" id="X1J9M8"/>
<evidence type="ECO:0000313" key="1">
    <source>
        <dbReference type="EMBL" id="GAH91421.1"/>
    </source>
</evidence>
<organism evidence="1">
    <name type="scientific">marine sediment metagenome</name>
    <dbReference type="NCBI Taxonomy" id="412755"/>
    <lineage>
        <taxon>unclassified sequences</taxon>
        <taxon>metagenomes</taxon>
        <taxon>ecological metagenomes</taxon>
    </lineage>
</organism>